<dbReference type="FunFam" id="3.40.50.10380:FF:000001">
    <property type="entry name" value="NAD-dependent malic enzyme"/>
    <property type="match status" value="1"/>
</dbReference>
<comment type="function">
    <text evidence="7">Involved in the TCA cycle. Catalyzes the stereospecific interconversion of fumarate to L-malate.</text>
</comment>
<feature type="compositionally biased region" description="Basic and acidic residues" evidence="9">
    <location>
        <begin position="1031"/>
        <end position="1055"/>
    </location>
</feature>
<feature type="binding site" evidence="7">
    <location>
        <begin position="708"/>
        <end position="710"/>
    </location>
    <ligand>
        <name>substrate</name>
    </ligand>
</feature>
<feature type="active site" evidence="7">
    <location>
        <position position="887"/>
    </location>
</feature>
<dbReference type="GO" id="GO:0008797">
    <property type="term" value="F:aspartate ammonia-lyase activity"/>
    <property type="evidence" value="ECO:0007669"/>
    <property type="project" value="UniProtKB-EC"/>
</dbReference>
<dbReference type="InterPro" id="IPR020557">
    <property type="entry name" value="Fumarate_lyase_CS"/>
</dbReference>
<dbReference type="GO" id="GO:0046872">
    <property type="term" value="F:metal ion binding"/>
    <property type="evidence" value="ECO:0007669"/>
    <property type="project" value="UniProtKB-KW"/>
</dbReference>
<dbReference type="InterPro" id="IPR046346">
    <property type="entry name" value="Aminoacid_DH-like_N_sf"/>
</dbReference>
<feature type="binding site" evidence="7">
    <location>
        <begin position="893"/>
        <end position="895"/>
    </location>
    <ligand>
        <name>substrate</name>
    </ligand>
</feature>
<reference evidence="12 13" key="1">
    <citation type="journal article" date="2020" name="Int. J. Syst. Evol. Microbiol.">
        <title>Reclassification of Streptomyces castelarensis and Streptomyces sporoclivatus as later heterotypic synonyms of Streptomyces antimycoticus.</title>
        <authorList>
            <person name="Komaki H."/>
            <person name="Tamura T."/>
        </authorList>
    </citation>
    <scope>NUCLEOTIDE SEQUENCE [LARGE SCALE GENOMIC DNA]</scope>
    <source>
        <strain evidence="12 13">NBRC 12839</strain>
    </source>
</reference>
<feature type="active site" description="Proton donor/acceptor" evidence="7">
    <location>
        <position position="757"/>
    </location>
</feature>
<dbReference type="Pfam" id="PF00390">
    <property type="entry name" value="malic"/>
    <property type="match status" value="1"/>
</dbReference>
<dbReference type="Gene3D" id="3.40.50.10380">
    <property type="entry name" value="Malic enzyme, N-terminal domain"/>
    <property type="match status" value="1"/>
</dbReference>
<dbReference type="EC" id="4.2.1.2" evidence="7"/>
<evidence type="ECO:0000256" key="9">
    <source>
        <dbReference type="SAM" id="MobiDB-lite"/>
    </source>
</evidence>
<keyword evidence="4 8" id="KW-0479">Metal-binding</keyword>
<feature type="domain" description="Malic enzyme NAD-binding" evidence="10">
    <location>
        <begin position="268"/>
        <end position="528"/>
    </location>
</feature>
<name>A0A4D4KG15_9ACTN</name>
<dbReference type="Proteomes" id="UP000299290">
    <property type="component" value="Unassembled WGS sequence"/>
</dbReference>
<protein>
    <recommendedName>
        <fullName evidence="7">Fumarate hydratase class II</fullName>
        <shortName evidence="7">Fumarase C</shortName>
        <ecNumber evidence="7">4.2.1.2</ecNumber>
    </recommendedName>
    <alternativeName>
        <fullName evidence="7">Aerobic fumarase</fullName>
    </alternativeName>
    <alternativeName>
        <fullName evidence="7">Iron-independent fumarase</fullName>
    </alternativeName>
</protein>
<dbReference type="Gene3D" id="1.10.275.10">
    <property type="entry name" value="Fumarase/aspartase (N-terminal domain)"/>
    <property type="match status" value="1"/>
</dbReference>
<evidence type="ECO:0000256" key="8">
    <source>
        <dbReference type="RuleBase" id="RU003427"/>
    </source>
</evidence>
<dbReference type="InterPro" id="IPR001891">
    <property type="entry name" value="Malic_OxRdtase"/>
</dbReference>
<comment type="subunit">
    <text evidence="7">Homotetramer.</text>
</comment>
<dbReference type="CDD" id="cd01362">
    <property type="entry name" value="Fumarase_classII"/>
    <property type="match status" value="1"/>
</dbReference>
<comment type="pathway">
    <text evidence="7">Carbohydrate metabolism; tricarboxylic acid cycle; (S)-malate from fumarate: step 1/1.</text>
</comment>
<dbReference type="InterPro" id="IPR012302">
    <property type="entry name" value="Malic_NAD-bd"/>
</dbReference>
<evidence type="ECO:0000256" key="6">
    <source>
        <dbReference type="ARBA" id="ARBA00023239"/>
    </source>
</evidence>
<dbReference type="CDD" id="cd05312">
    <property type="entry name" value="NAD_bind_1_malic_enz"/>
    <property type="match status" value="1"/>
</dbReference>
<dbReference type="GO" id="GO:0004333">
    <property type="term" value="F:fumarate hydratase activity"/>
    <property type="evidence" value="ECO:0007669"/>
    <property type="project" value="UniProtKB-UniRule"/>
</dbReference>
<evidence type="ECO:0000256" key="5">
    <source>
        <dbReference type="ARBA" id="ARBA00023027"/>
    </source>
</evidence>
<dbReference type="InterPro" id="IPR012301">
    <property type="entry name" value="Malic_N_dom"/>
</dbReference>
<dbReference type="PANTHER" id="PTHR11444:SF1">
    <property type="entry name" value="FUMARATE HYDRATASE, MITOCHONDRIAL"/>
    <property type="match status" value="1"/>
</dbReference>
<dbReference type="InterPro" id="IPR022761">
    <property type="entry name" value="Fumarate_lyase_N"/>
</dbReference>
<comment type="miscellaneous">
    <text evidence="7">There are 2 substrate-binding sites: the catalytic A site, and the non-catalytic B site that may play a role in the transfer of substrate or product between the active site and the solvent. Alternatively, the B site may bind allosteric effectors.</text>
</comment>
<dbReference type="NCBIfam" id="NF010052">
    <property type="entry name" value="PRK13529.1"/>
    <property type="match status" value="1"/>
</dbReference>
<dbReference type="SUPFAM" id="SSF48557">
    <property type="entry name" value="L-aspartase-like"/>
    <property type="match status" value="1"/>
</dbReference>
<comment type="subcellular location">
    <subcellularLocation>
        <location evidence="7">Cytoplasm</location>
    </subcellularLocation>
</comment>
<dbReference type="UniPathway" id="UPA00223">
    <property type="reaction ID" value="UER01007"/>
</dbReference>
<evidence type="ECO:0000256" key="4">
    <source>
        <dbReference type="ARBA" id="ARBA00022723"/>
    </source>
</evidence>
<dbReference type="PANTHER" id="PTHR11444">
    <property type="entry name" value="ASPARTATEAMMONIA/ARGININOSUCCINATE/ADENYLOSUCCINATE LYASE"/>
    <property type="match status" value="1"/>
</dbReference>
<dbReference type="GO" id="GO:0051287">
    <property type="term" value="F:NAD binding"/>
    <property type="evidence" value="ECO:0007669"/>
    <property type="project" value="InterPro"/>
</dbReference>
<dbReference type="GO" id="GO:0006106">
    <property type="term" value="P:fumarate metabolic process"/>
    <property type="evidence" value="ECO:0007669"/>
    <property type="project" value="InterPro"/>
</dbReference>
<dbReference type="InterPro" id="IPR037062">
    <property type="entry name" value="Malic_N_dom_sf"/>
</dbReference>
<feature type="domain" description="Malic enzyme N-terminal" evidence="11">
    <location>
        <begin position="76"/>
        <end position="258"/>
    </location>
</feature>
<feature type="binding site" description="in site B" evidence="7">
    <location>
        <begin position="698"/>
        <end position="701"/>
    </location>
    <ligand>
        <name>substrate</name>
    </ligand>
</feature>
<dbReference type="GO" id="GO:0005737">
    <property type="term" value="C:cytoplasm"/>
    <property type="evidence" value="ECO:0007669"/>
    <property type="project" value="UniProtKB-SubCell"/>
</dbReference>
<dbReference type="SMART" id="SM00919">
    <property type="entry name" value="Malic_M"/>
    <property type="match status" value="1"/>
</dbReference>
<feature type="binding site" evidence="7">
    <location>
        <position position="888"/>
    </location>
    <ligand>
        <name>substrate</name>
    </ligand>
</feature>
<dbReference type="Pfam" id="PF00206">
    <property type="entry name" value="Lyase_1"/>
    <property type="match status" value="1"/>
</dbReference>
<dbReference type="Gene3D" id="1.10.40.30">
    <property type="entry name" value="Fumarase/aspartase (C-terminal domain)"/>
    <property type="match status" value="1"/>
</dbReference>
<dbReference type="Pfam" id="PF10415">
    <property type="entry name" value="FumaraseC_C"/>
    <property type="match status" value="1"/>
</dbReference>
<dbReference type="PROSITE" id="PS00331">
    <property type="entry name" value="MALIC_ENZYMES"/>
    <property type="match status" value="1"/>
</dbReference>
<comment type="catalytic activity">
    <reaction evidence="1">
        <text>L-aspartate = fumarate + NH4(+)</text>
        <dbReference type="Rhea" id="RHEA:16601"/>
        <dbReference type="ChEBI" id="CHEBI:28938"/>
        <dbReference type="ChEBI" id="CHEBI:29806"/>
        <dbReference type="ChEBI" id="CHEBI:29991"/>
        <dbReference type="EC" id="4.3.1.1"/>
    </reaction>
</comment>
<dbReference type="Gene3D" id="1.20.200.10">
    <property type="entry name" value="Fumarase/aspartase (Central domain)"/>
    <property type="match status" value="1"/>
</dbReference>
<dbReference type="FunFam" id="1.10.40.30:FF:000002">
    <property type="entry name" value="Fumarate hydratase class II"/>
    <property type="match status" value="1"/>
</dbReference>
<dbReference type="GO" id="GO:0004470">
    <property type="term" value="F:malic enzyme activity"/>
    <property type="evidence" value="ECO:0007669"/>
    <property type="project" value="InterPro"/>
</dbReference>
<gene>
    <name evidence="7" type="primary">fumC</name>
    <name evidence="12" type="ORF">SANT12839_059610</name>
</gene>
<dbReference type="SMART" id="SM01274">
    <property type="entry name" value="malic"/>
    <property type="match status" value="1"/>
</dbReference>
<dbReference type="InterPro" id="IPR015884">
    <property type="entry name" value="Malic_enzyme_CS"/>
</dbReference>
<dbReference type="GO" id="GO:0016616">
    <property type="term" value="F:oxidoreductase activity, acting on the CH-OH group of donors, NAD or NADP as acceptor"/>
    <property type="evidence" value="ECO:0007669"/>
    <property type="project" value="InterPro"/>
</dbReference>
<sequence>MSTEKRTRGSGGVAVLRDPIRNRGTAFTEEERTQFGLTGLVPPGVLSEEQQAVRAYEQFMAQPTPLAQNTFLESLRDRNETLYYKLLVDHLPEMLPIVYDPVVGQAIEQYSHEYQRPRGVYLSVDDPDSVEAAFANLGLGADDVDLLVATDAEEILGIGDWGSNGMGISQGKLAVYTAAAGIDPARVIPVMLDVGTNNETLLNDPMYVGLRHSRNHAEAYDRLIDAYVTAASRRFPKALLHFEDFGPSNARRILLEYADRACVFNDDMQGTGAITLAAVLAGVRVAGTPLAEQRVVVFGAGTAGVGIADQIRDAMVRAGARQETASQRIWLVDRQGLLLDDMSDLRDFQTPFARSAGEATGYERDGEGRISLATTVAEVHPTILIGTSTAGGTFTEPIIRTMAAHVDRPLIFPLSNPTEKIEAHPADLIHWTEGRALIGTGTPWDPVAYQGVDYKIGQANNALVYPGLGLGTVVARAKHVTPGMIRAAAEAVAGLVDTTVPGASLLPGVANLRASSATVAVAVVRQALEEGVARARIDDVVQAVQQAMWQPEYSSDTGRGTAAAADRATPADTRVESDSMGRIEVPAEHYWGAQTQRSLIHFSIGDDHMPKAVYHAYGYVKKAAAMVNQRAGRLDERRAAAIIRAADEVIAGDLDAEFPLYVWQTGSGTQSNMNVNEVIGNRASELLGGTLGSQAPVHPNDHVNMGQSSNDTFPTAMHIGTVLEVTGHLLPRVDRLTQAIRAKADAWVDVVKIGRTHLQDATPLTVGQEWSGWAAQLDDARTRLAASLHAVYRLAAGGTAVGTGLNAPEGFGEEIAAQLAELVGHPFVTAPNKFAAQGSLDAMVAVSAGLRGLAVALMKIANDMRWLASGPRAGLHELKLPANEPGSSIMPGKVNPTQQEAMVMVCLQALGEDALIASAGAQGNFELNAMRPIIINNVLHSTRILGDACEKLRRYSVEGTELDRPTIDEYVDRSLMLVTALSPTIGYGKASAIAHKADDEGITLREAALASGIAAADFDRLADPTTMVGRPRSDLGLDRSDDKRSDDKRSDDNQT</sequence>
<keyword evidence="7" id="KW-0816">Tricarboxylic acid cycle</keyword>
<dbReference type="Pfam" id="PF03949">
    <property type="entry name" value="Malic_M"/>
    <property type="match status" value="1"/>
</dbReference>
<dbReference type="InterPro" id="IPR018951">
    <property type="entry name" value="Fumarase_C_C"/>
</dbReference>
<dbReference type="FunFam" id="1.10.275.10:FF:000001">
    <property type="entry name" value="Fumarate hydratase, mitochondrial"/>
    <property type="match status" value="1"/>
</dbReference>
<dbReference type="PROSITE" id="PS00163">
    <property type="entry name" value="FUMARATE_LYASES"/>
    <property type="match status" value="1"/>
</dbReference>
<keyword evidence="6 7" id="KW-0456">Lyase</keyword>
<dbReference type="InterPro" id="IPR024083">
    <property type="entry name" value="Fumarase/histidase_N"/>
</dbReference>
<dbReference type="RefSeq" id="WP_228053276.1">
    <property type="nucleotide sequence ID" value="NZ_BJHV01000001.1"/>
</dbReference>
<evidence type="ECO:0000313" key="12">
    <source>
        <dbReference type="EMBL" id="GDY45079.1"/>
    </source>
</evidence>
<dbReference type="SUPFAM" id="SSF53223">
    <property type="entry name" value="Aminoacid dehydrogenase-like, N-terminal domain"/>
    <property type="match status" value="1"/>
</dbReference>
<comment type="similarity">
    <text evidence="7">Belongs to the class-II fumarase/aspartase family. Fumarase subfamily.</text>
</comment>
<dbReference type="InterPro" id="IPR008948">
    <property type="entry name" value="L-Aspartase-like"/>
</dbReference>
<feature type="binding site" evidence="7">
    <location>
        <begin position="667"/>
        <end position="669"/>
    </location>
    <ligand>
        <name>substrate</name>
    </ligand>
</feature>
<organism evidence="12 13">
    <name type="scientific">Streptomyces antimycoticus</name>
    <dbReference type="NCBI Taxonomy" id="68175"/>
    <lineage>
        <taxon>Bacteria</taxon>
        <taxon>Bacillati</taxon>
        <taxon>Actinomycetota</taxon>
        <taxon>Actinomycetes</taxon>
        <taxon>Kitasatosporales</taxon>
        <taxon>Streptomycetaceae</taxon>
        <taxon>Streptomyces</taxon>
        <taxon>Streptomyces violaceusniger group</taxon>
    </lineage>
</organism>
<proteinExistence type="inferred from homology"/>
<evidence type="ECO:0000256" key="1">
    <source>
        <dbReference type="ARBA" id="ARBA00001494"/>
    </source>
</evidence>
<feature type="region of interest" description="Disordered" evidence="9">
    <location>
        <begin position="1024"/>
        <end position="1055"/>
    </location>
</feature>
<feature type="binding site" evidence="7">
    <location>
        <position position="756"/>
    </location>
    <ligand>
        <name>substrate</name>
    </ligand>
</feature>
<evidence type="ECO:0000313" key="13">
    <source>
        <dbReference type="Proteomes" id="UP000299290"/>
    </source>
</evidence>
<dbReference type="InterPro" id="IPR005677">
    <property type="entry name" value="Fum_hydII"/>
</dbReference>
<dbReference type="InterPro" id="IPR036291">
    <property type="entry name" value="NAD(P)-bd_dom_sf"/>
</dbReference>
<keyword evidence="7" id="KW-0963">Cytoplasm</keyword>
<evidence type="ECO:0000259" key="11">
    <source>
        <dbReference type="SMART" id="SM01274"/>
    </source>
</evidence>
<accession>A0A4D4KG15</accession>
<feature type="region of interest" description="Disordered" evidence="9">
    <location>
        <begin position="552"/>
        <end position="578"/>
    </location>
</feature>
<evidence type="ECO:0000256" key="2">
    <source>
        <dbReference type="ARBA" id="ARBA00001936"/>
    </source>
</evidence>
<comment type="cofactor">
    <cofactor evidence="2">
        <name>Mn(2+)</name>
        <dbReference type="ChEBI" id="CHEBI:29035"/>
    </cofactor>
</comment>
<comment type="catalytic activity">
    <reaction evidence="7">
        <text>(S)-malate = fumarate + H2O</text>
        <dbReference type="Rhea" id="RHEA:12460"/>
        <dbReference type="ChEBI" id="CHEBI:15377"/>
        <dbReference type="ChEBI" id="CHEBI:15589"/>
        <dbReference type="ChEBI" id="CHEBI:29806"/>
        <dbReference type="EC" id="4.2.1.2"/>
    </reaction>
</comment>
<evidence type="ECO:0000256" key="3">
    <source>
        <dbReference type="ARBA" id="ARBA00008785"/>
    </source>
</evidence>
<dbReference type="GO" id="GO:0006099">
    <property type="term" value="P:tricarboxylic acid cycle"/>
    <property type="evidence" value="ECO:0007669"/>
    <property type="project" value="UniProtKB-UniRule"/>
</dbReference>
<evidence type="ECO:0000256" key="7">
    <source>
        <dbReference type="HAMAP-Rule" id="MF_00743"/>
    </source>
</evidence>
<keyword evidence="13" id="KW-1185">Reference proteome</keyword>
<dbReference type="Gene3D" id="3.40.50.720">
    <property type="entry name" value="NAD(P)-binding Rossmann-like Domain"/>
    <property type="match status" value="1"/>
</dbReference>
<evidence type="ECO:0000259" key="10">
    <source>
        <dbReference type="SMART" id="SM00919"/>
    </source>
</evidence>
<dbReference type="AlphaFoldDB" id="A0A4D4KG15"/>
<dbReference type="EMBL" id="BJHV01000001">
    <property type="protein sequence ID" value="GDY45079.1"/>
    <property type="molecule type" value="Genomic_DNA"/>
</dbReference>
<comment type="caution">
    <text evidence="12">The sequence shown here is derived from an EMBL/GenBank/DDBJ whole genome shotgun (WGS) entry which is preliminary data.</text>
</comment>
<dbReference type="FunFam" id="1.20.200.10:FF:000001">
    <property type="entry name" value="Fumarate hydratase, mitochondrial"/>
    <property type="match status" value="1"/>
</dbReference>
<dbReference type="HAMAP" id="MF_00743">
    <property type="entry name" value="FumaraseC"/>
    <property type="match status" value="1"/>
</dbReference>
<dbReference type="PRINTS" id="PR00072">
    <property type="entry name" value="MALOXRDTASE"/>
</dbReference>
<dbReference type="GO" id="GO:0006108">
    <property type="term" value="P:malate metabolic process"/>
    <property type="evidence" value="ECO:0007669"/>
    <property type="project" value="TreeGrafter"/>
</dbReference>
<keyword evidence="5" id="KW-0520">NAD</keyword>
<feature type="site" description="Important for catalytic activity" evidence="7">
    <location>
        <position position="900"/>
    </location>
</feature>
<comment type="similarity">
    <text evidence="3 8">Belongs to the malic enzymes family.</text>
</comment>
<dbReference type="SUPFAM" id="SSF51735">
    <property type="entry name" value="NAD(P)-binding Rossmann-fold domains"/>
    <property type="match status" value="1"/>
</dbReference>
<feature type="compositionally biased region" description="Low complexity" evidence="9">
    <location>
        <begin position="556"/>
        <end position="572"/>
    </location>
</feature>